<dbReference type="PROSITE" id="PS00571">
    <property type="entry name" value="AMIDASES"/>
    <property type="match status" value="1"/>
</dbReference>
<dbReference type="InterPro" id="IPR020556">
    <property type="entry name" value="Amidase_CS"/>
</dbReference>
<keyword evidence="3" id="KW-1185">Reference proteome</keyword>
<dbReference type="OrthoDB" id="112488at2"/>
<accession>A0A2R4XLG6</accession>
<dbReference type="PANTHER" id="PTHR11895:SF176">
    <property type="entry name" value="AMIDASE AMID-RELATED"/>
    <property type="match status" value="1"/>
</dbReference>
<name>A0A2R4XLG6_9BURK</name>
<dbReference type="KEGG" id="boz:DBV39_13815"/>
<dbReference type="AlphaFoldDB" id="A0A2R4XLG6"/>
<evidence type="ECO:0000313" key="3">
    <source>
        <dbReference type="Proteomes" id="UP000244571"/>
    </source>
</evidence>
<sequence length="472" mass="50047">MNADIAFSTLTELSAGLAAKKWSALELTQAYLARIHQANGKLHGYVQVDEGIALAMARASDERRANGVLLSELDGVPFAAKDLCELEGQVTTAGSQYWVDRRSTQTCTPLLRLMQAGMVMLGKVHMVEFAFGGWGTNPVMGTPWNPWDLETHRVPGGSSSGSAVVVAAGLAPAAIGSDTGGSIRIPSSLNGLTGLKTTRGLISLHGAVALSSTLDTLGPMVHSAEDAAIWTRLMAGPDSLDPGSLHRPQFQWSTPAPVSKPLQGVRLAVLPESEYPIKVADDAMSAFEQACKTFEALGATISELSLPFDFGDLVTRNGQIIAAEAFSEHCDYIEDESLPFGPGVRGRVLGGRSVTASQYIKAIAHHRASSALWKELMRDYVALVTPTTPFAAIPVSEVDEAVTPMASFSRAGNYLTTCGLTLPAGQSAEGLPLGVQLLGKPFDEAALLRAGVAFQRETDWHRARPDLSKLGI</sequence>
<dbReference type="Proteomes" id="UP000244571">
    <property type="component" value="Chromosome"/>
</dbReference>
<dbReference type="InterPro" id="IPR036928">
    <property type="entry name" value="AS_sf"/>
</dbReference>
<dbReference type="InterPro" id="IPR000120">
    <property type="entry name" value="Amidase"/>
</dbReference>
<feature type="domain" description="Amidase" evidence="1">
    <location>
        <begin position="26"/>
        <end position="448"/>
    </location>
</feature>
<dbReference type="GO" id="GO:0003824">
    <property type="term" value="F:catalytic activity"/>
    <property type="evidence" value="ECO:0007669"/>
    <property type="project" value="InterPro"/>
</dbReference>
<reference evidence="2 3" key="1">
    <citation type="submission" date="2018-04" db="EMBL/GenBank/DDBJ databases">
        <title>Bordetella sp. HZ20 isolated from seawater.</title>
        <authorList>
            <person name="Sun C."/>
        </authorList>
    </citation>
    <scope>NUCLEOTIDE SEQUENCE [LARGE SCALE GENOMIC DNA]</scope>
    <source>
        <strain evidence="2 3">HZ20</strain>
    </source>
</reference>
<proteinExistence type="predicted"/>
<dbReference type="EMBL" id="CP028901">
    <property type="protein sequence ID" value="AWB34611.1"/>
    <property type="molecule type" value="Genomic_DNA"/>
</dbReference>
<protein>
    <submittedName>
        <fullName evidence="2">Amidase</fullName>
    </submittedName>
</protein>
<organism evidence="2 3">
    <name type="scientific">Orrella marina</name>
    <dbReference type="NCBI Taxonomy" id="2163011"/>
    <lineage>
        <taxon>Bacteria</taxon>
        <taxon>Pseudomonadati</taxon>
        <taxon>Pseudomonadota</taxon>
        <taxon>Betaproteobacteria</taxon>
        <taxon>Burkholderiales</taxon>
        <taxon>Alcaligenaceae</taxon>
        <taxon>Orrella</taxon>
    </lineage>
</organism>
<dbReference type="PANTHER" id="PTHR11895">
    <property type="entry name" value="TRANSAMIDASE"/>
    <property type="match status" value="1"/>
</dbReference>
<dbReference type="Gene3D" id="3.90.1300.10">
    <property type="entry name" value="Amidase signature (AS) domain"/>
    <property type="match status" value="1"/>
</dbReference>
<dbReference type="Pfam" id="PF01425">
    <property type="entry name" value="Amidase"/>
    <property type="match status" value="1"/>
</dbReference>
<dbReference type="SUPFAM" id="SSF75304">
    <property type="entry name" value="Amidase signature (AS) enzymes"/>
    <property type="match status" value="1"/>
</dbReference>
<gene>
    <name evidence="2" type="ORF">DBV39_13815</name>
</gene>
<evidence type="ECO:0000313" key="2">
    <source>
        <dbReference type="EMBL" id="AWB34611.1"/>
    </source>
</evidence>
<dbReference type="RefSeq" id="WP_108622027.1">
    <property type="nucleotide sequence ID" value="NZ_CP028901.1"/>
</dbReference>
<evidence type="ECO:0000259" key="1">
    <source>
        <dbReference type="Pfam" id="PF01425"/>
    </source>
</evidence>
<dbReference type="InterPro" id="IPR023631">
    <property type="entry name" value="Amidase_dom"/>
</dbReference>